<evidence type="ECO:0000259" key="2">
    <source>
        <dbReference type="PROSITE" id="PS50937"/>
    </source>
</evidence>
<proteinExistence type="predicted"/>
<dbReference type="SMART" id="SM00422">
    <property type="entry name" value="HTH_MERR"/>
    <property type="match status" value="1"/>
</dbReference>
<organism evidence="3 4">
    <name type="scientific">Nocardia ninae NBRC 108245</name>
    <dbReference type="NCBI Taxonomy" id="1210091"/>
    <lineage>
        <taxon>Bacteria</taxon>
        <taxon>Bacillati</taxon>
        <taxon>Actinomycetota</taxon>
        <taxon>Actinomycetes</taxon>
        <taxon>Mycobacteriales</taxon>
        <taxon>Nocardiaceae</taxon>
        <taxon>Nocardia</taxon>
    </lineage>
</organism>
<dbReference type="CDD" id="cd01282">
    <property type="entry name" value="HTH_MerR-like_sg3"/>
    <property type="match status" value="1"/>
</dbReference>
<dbReference type="Proteomes" id="UP000321424">
    <property type="component" value="Unassembled WGS sequence"/>
</dbReference>
<accession>A0A511MFG3</accession>
<dbReference type="RefSeq" id="WP_147132478.1">
    <property type="nucleotide sequence ID" value="NZ_BJXA01000022.1"/>
</dbReference>
<protein>
    <recommendedName>
        <fullName evidence="2">HTH merR-type domain-containing protein</fullName>
    </recommendedName>
</protein>
<dbReference type="PANTHER" id="PTHR30204">
    <property type="entry name" value="REDOX-CYCLING DRUG-SENSING TRANSCRIPTIONAL ACTIVATOR SOXR"/>
    <property type="match status" value="1"/>
</dbReference>
<keyword evidence="1" id="KW-0238">DNA-binding</keyword>
<evidence type="ECO:0000256" key="1">
    <source>
        <dbReference type="ARBA" id="ARBA00023125"/>
    </source>
</evidence>
<dbReference type="PANTHER" id="PTHR30204:SF97">
    <property type="entry name" value="MERR FAMILY REGULATORY PROTEIN"/>
    <property type="match status" value="1"/>
</dbReference>
<dbReference type="InterPro" id="IPR009061">
    <property type="entry name" value="DNA-bd_dom_put_sf"/>
</dbReference>
<sequence length="144" mass="15890">MRIGALSERTGVSVRLLRYYEEQHLLKPERRPSGYREYSERDVHTVQHIRILLSAGLGTHTIGELLPCMVDTGAGLAPACPDMLPDLYREHDRIARAIADLEAAKATLAAIIAATPPDDIQVDPCPAEDRPNLPARQAIRAESM</sequence>
<dbReference type="GO" id="GO:0003677">
    <property type="term" value="F:DNA binding"/>
    <property type="evidence" value="ECO:0007669"/>
    <property type="project" value="UniProtKB-KW"/>
</dbReference>
<dbReference type="InterPro" id="IPR000551">
    <property type="entry name" value="MerR-type_HTH_dom"/>
</dbReference>
<feature type="domain" description="HTH merR-type" evidence="2">
    <location>
        <begin position="1"/>
        <end position="68"/>
    </location>
</feature>
<keyword evidence="4" id="KW-1185">Reference proteome</keyword>
<dbReference type="AlphaFoldDB" id="A0A511MFG3"/>
<dbReference type="EMBL" id="BJXA01000022">
    <property type="protein sequence ID" value="GEM39161.1"/>
    <property type="molecule type" value="Genomic_DNA"/>
</dbReference>
<name>A0A511MFG3_9NOCA</name>
<dbReference type="PROSITE" id="PS50937">
    <property type="entry name" value="HTH_MERR_2"/>
    <property type="match status" value="1"/>
</dbReference>
<dbReference type="Gene3D" id="1.10.1660.10">
    <property type="match status" value="1"/>
</dbReference>
<evidence type="ECO:0000313" key="3">
    <source>
        <dbReference type="EMBL" id="GEM39161.1"/>
    </source>
</evidence>
<comment type="caution">
    <text evidence="3">The sequence shown here is derived from an EMBL/GenBank/DDBJ whole genome shotgun (WGS) entry which is preliminary data.</text>
</comment>
<dbReference type="Pfam" id="PF13411">
    <property type="entry name" value="MerR_1"/>
    <property type="match status" value="1"/>
</dbReference>
<gene>
    <name evidence="3" type="ORF">NN4_36800</name>
</gene>
<dbReference type="InterPro" id="IPR047057">
    <property type="entry name" value="MerR_fam"/>
</dbReference>
<dbReference type="GO" id="GO:0003700">
    <property type="term" value="F:DNA-binding transcription factor activity"/>
    <property type="evidence" value="ECO:0007669"/>
    <property type="project" value="InterPro"/>
</dbReference>
<reference evidence="3 4" key="1">
    <citation type="submission" date="2019-07" db="EMBL/GenBank/DDBJ databases">
        <title>Whole genome shotgun sequence of Nocardia ninae NBRC 108245.</title>
        <authorList>
            <person name="Hosoyama A."/>
            <person name="Uohara A."/>
            <person name="Ohji S."/>
            <person name="Ichikawa N."/>
        </authorList>
    </citation>
    <scope>NUCLEOTIDE SEQUENCE [LARGE SCALE GENOMIC DNA]</scope>
    <source>
        <strain evidence="3 4">NBRC 108245</strain>
    </source>
</reference>
<dbReference type="SUPFAM" id="SSF46955">
    <property type="entry name" value="Putative DNA-binding domain"/>
    <property type="match status" value="1"/>
</dbReference>
<evidence type="ECO:0000313" key="4">
    <source>
        <dbReference type="Proteomes" id="UP000321424"/>
    </source>
</evidence>
<dbReference type="PRINTS" id="PR00040">
    <property type="entry name" value="HTHMERR"/>
</dbReference>
<dbReference type="OrthoDB" id="4567915at2"/>
<dbReference type="PROSITE" id="PS00552">
    <property type="entry name" value="HTH_MERR_1"/>
    <property type="match status" value="1"/>
</dbReference>